<dbReference type="GO" id="GO:0004077">
    <property type="term" value="F:biotin--[biotin carboxyl-carrier protein] ligase activity"/>
    <property type="evidence" value="ECO:0007669"/>
    <property type="project" value="UniProtKB-EC"/>
</dbReference>
<evidence type="ECO:0000256" key="1">
    <source>
        <dbReference type="ARBA" id="ARBA00022598"/>
    </source>
</evidence>
<dbReference type="SUPFAM" id="SSF50037">
    <property type="entry name" value="C-terminal domain of transcriptional repressors"/>
    <property type="match status" value="1"/>
</dbReference>
<dbReference type="EC" id="6.3.4.15" evidence="5"/>
<dbReference type="NCBIfam" id="TIGR00121">
    <property type="entry name" value="birA_ligase"/>
    <property type="match status" value="1"/>
</dbReference>
<evidence type="ECO:0000256" key="6">
    <source>
        <dbReference type="ARBA" id="ARBA00047846"/>
    </source>
</evidence>
<keyword evidence="4" id="KW-0092">Biotin</keyword>
<keyword evidence="9" id="KW-1185">Reference proteome</keyword>
<keyword evidence="2" id="KW-0547">Nucleotide-binding</keyword>
<comment type="caution">
    <text evidence="8">The sequence shown here is derived from an EMBL/GenBank/DDBJ whole genome shotgun (WGS) entry which is preliminary data.</text>
</comment>
<dbReference type="InterPro" id="IPR045864">
    <property type="entry name" value="aa-tRNA-synth_II/BPL/LPL"/>
</dbReference>
<evidence type="ECO:0000259" key="7">
    <source>
        <dbReference type="PROSITE" id="PS51733"/>
    </source>
</evidence>
<dbReference type="InterPro" id="IPR004408">
    <property type="entry name" value="Biotin_CoA_COase_ligase"/>
</dbReference>
<evidence type="ECO:0000313" key="8">
    <source>
        <dbReference type="EMBL" id="MDQ9169166.1"/>
    </source>
</evidence>
<reference evidence="8 9" key="1">
    <citation type="submission" date="2023-08" db="EMBL/GenBank/DDBJ databases">
        <title>Oxalobacteraceae gen .nov., isolated from river sludge outside the plant.</title>
        <authorList>
            <person name="Zhao S.Y."/>
        </authorList>
    </citation>
    <scope>NUCLEOTIDE SEQUENCE [LARGE SCALE GENOMIC DNA]</scope>
    <source>
        <strain evidence="8 9">R-40</strain>
    </source>
</reference>
<dbReference type="InterPro" id="IPR008988">
    <property type="entry name" value="Transcriptional_repressor_C"/>
</dbReference>
<dbReference type="EMBL" id="JAUYVH010000001">
    <property type="protein sequence ID" value="MDQ9169166.1"/>
    <property type="molecule type" value="Genomic_DNA"/>
</dbReference>
<dbReference type="Pfam" id="PF02237">
    <property type="entry name" value="BPL_C"/>
    <property type="match status" value="1"/>
</dbReference>
<dbReference type="InterPro" id="IPR003142">
    <property type="entry name" value="BPL_C"/>
</dbReference>
<evidence type="ECO:0000256" key="3">
    <source>
        <dbReference type="ARBA" id="ARBA00022840"/>
    </source>
</evidence>
<dbReference type="PANTHER" id="PTHR12835">
    <property type="entry name" value="BIOTIN PROTEIN LIGASE"/>
    <property type="match status" value="1"/>
</dbReference>
<evidence type="ECO:0000313" key="9">
    <source>
        <dbReference type="Proteomes" id="UP001225596"/>
    </source>
</evidence>
<sequence length="269" mass="28608">MSFVYSEQDIAGACEGLARQVAIEVVRETGSTNADLMARLHALRGPVLLIAEKQTAGRGRAGRTWHMEPGKTLTFSLAWKFALPLAQLPGLSLVAGVSLAETLAAWGIDARLKWPNDVLKDGGKLAGILIEAAPEKDNPSHAAWAVIGIGLNLDASPALQAQIGAPIAAADSLPENRSFDRNRIVAALLNSLAKALVQFEDEGLSPFIERWNCLHAYAGKPVAILDHGNVLHRGRALGIDHAGRFLLDTDEGQVAVMSGDVSLRLAEHA</sequence>
<dbReference type="Proteomes" id="UP001225596">
    <property type="component" value="Unassembled WGS sequence"/>
</dbReference>
<evidence type="ECO:0000256" key="2">
    <source>
        <dbReference type="ARBA" id="ARBA00022741"/>
    </source>
</evidence>
<proteinExistence type="predicted"/>
<evidence type="ECO:0000256" key="4">
    <source>
        <dbReference type="ARBA" id="ARBA00023267"/>
    </source>
</evidence>
<gene>
    <name evidence="8" type="ORF">Q8A64_01950</name>
</gene>
<organism evidence="8 9">
    <name type="scientific">Keguizhuia sedimenti</name>
    <dbReference type="NCBI Taxonomy" id="3064264"/>
    <lineage>
        <taxon>Bacteria</taxon>
        <taxon>Pseudomonadati</taxon>
        <taxon>Pseudomonadota</taxon>
        <taxon>Betaproteobacteria</taxon>
        <taxon>Burkholderiales</taxon>
        <taxon>Oxalobacteraceae</taxon>
        <taxon>Keguizhuia</taxon>
    </lineage>
</organism>
<comment type="catalytic activity">
    <reaction evidence="6">
        <text>biotin + L-lysyl-[protein] + ATP = N(6)-biotinyl-L-lysyl-[protein] + AMP + diphosphate + H(+)</text>
        <dbReference type="Rhea" id="RHEA:11756"/>
        <dbReference type="Rhea" id="RHEA-COMP:9752"/>
        <dbReference type="Rhea" id="RHEA-COMP:10505"/>
        <dbReference type="ChEBI" id="CHEBI:15378"/>
        <dbReference type="ChEBI" id="CHEBI:29969"/>
        <dbReference type="ChEBI" id="CHEBI:30616"/>
        <dbReference type="ChEBI" id="CHEBI:33019"/>
        <dbReference type="ChEBI" id="CHEBI:57586"/>
        <dbReference type="ChEBI" id="CHEBI:83144"/>
        <dbReference type="ChEBI" id="CHEBI:456215"/>
        <dbReference type="EC" id="6.3.4.15"/>
    </reaction>
</comment>
<dbReference type="PROSITE" id="PS51733">
    <property type="entry name" value="BPL_LPL_CATALYTIC"/>
    <property type="match status" value="1"/>
</dbReference>
<dbReference type="SUPFAM" id="SSF55681">
    <property type="entry name" value="Class II aaRS and biotin synthetases"/>
    <property type="match status" value="1"/>
</dbReference>
<dbReference type="Gene3D" id="2.30.30.100">
    <property type="match status" value="1"/>
</dbReference>
<keyword evidence="3" id="KW-0067">ATP-binding</keyword>
<dbReference type="RefSeq" id="WP_338435002.1">
    <property type="nucleotide sequence ID" value="NZ_JAUYVH010000001.1"/>
</dbReference>
<dbReference type="Gene3D" id="3.30.930.10">
    <property type="entry name" value="Bira Bifunctional Protein, Domain 2"/>
    <property type="match status" value="1"/>
</dbReference>
<keyword evidence="1 8" id="KW-0436">Ligase</keyword>
<name>A0ABU1BJI2_9BURK</name>
<accession>A0ABU1BJI2</accession>
<feature type="domain" description="BPL/LPL catalytic" evidence="7">
    <location>
        <begin position="16"/>
        <end position="200"/>
    </location>
</feature>
<dbReference type="CDD" id="cd16442">
    <property type="entry name" value="BPL"/>
    <property type="match status" value="1"/>
</dbReference>
<dbReference type="InterPro" id="IPR004143">
    <property type="entry name" value="BPL_LPL_catalytic"/>
</dbReference>
<protein>
    <recommendedName>
        <fullName evidence="5">biotin--[biotin carboxyl-carrier protein] ligase</fullName>
        <ecNumber evidence="5">6.3.4.15</ecNumber>
    </recommendedName>
</protein>
<dbReference type="Pfam" id="PF03099">
    <property type="entry name" value="BPL_LplA_LipB"/>
    <property type="match status" value="1"/>
</dbReference>
<dbReference type="PANTHER" id="PTHR12835:SF5">
    <property type="entry name" value="BIOTIN--PROTEIN LIGASE"/>
    <property type="match status" value="1"/>
</dbReference>
<evidence type="ECO:0000256" key="5">
    <source>
        <dbReference type="ARBA" id="ARBA00024227"/>
    </source>
</evidence>